<name>A0A4Q6XGU1_9GAMM</name>
<organism evidence="1 2">
    <name type="scientific">Acinetobacter halotolerans</name>
    <dbReference type="NCBI Taxonomy" id="1752076"/>
    <lineage>
        <taxon>Bacteria</taxon>
        <taxon>Pseudomonadati</taxon>
        <taxon>Pseudomonadota</taxon>
        <taxon>Gammaproteobacteria</taxon>
        <taxon>Moraxellales</taxon>
        <taxon>Moraxellaceae</taxon>
        <taxon>Acinetobacter</taxon>
    </lineage>
</organism>
<dbReference type="EMBL" id="SGIM01000004">
    <property type="protein sequence ID" value="RZF53657.1"/>
    <property type="molecule type" value="Genomic_DNA"/>
</dbReference>
<keyword evidence="2" id="KW-1185">Reference proteome</keyword>
<proteinExistence type="predicted"/>
<evidence type="ECO:0000313" key="1">
    <source>
        <dbReference type="EMBL" id="RZF53657.1"/>
    </source>
</evidence>
<dbReference type="RefSeq" id="WP_130161727.1">
    <property type="nucleotide sequence ID" value="NZ_SGIM01000004.1"/>
</dbReference>
<dbReference type="AlphaFoldDB" id="A0A4Q6XGU1"/>
<accession>A0A4Q6XGU1</accession>
<gene>
    <name evidence="1" type="ORF">EXE30_06695</name>
</gene>
<sequence>MEVQQKRKLLEAVETLVRRPASTTETTLAEALAYFKMLVEEATQGQIEVIYNDTTQELPF</sequence>
<protein>
    <submittedName>
        <fullName evidence="1">Uncharacterized protein</fullName>
    </submittedName>
</protein>
<evidence type="ECO:0000313" key="2">
    <source>
        <dbReference type="Proteomes" id="UP000292110"/>
    </source>
</evidence>
<reference evidence="1 2" key="1">
    <citation type="submission" date="2019-02" db="EMBL/GenBank/DDBJ databases">
        <title>The draft genome of Acinetobacter halotolerans strain JCM 31009.</title>
        <authorList>
            <person name="Qin J."/>
            <person name="Feng Y."/>
            <person name="Nemec A."/>
            <person name="Zong Z."/>
        </authorList>
    </citation>
    <scope>NUCLEOTIDE SEQUENCE [LARGE SCALE GENOMIC DNA]</scope>
    <source>
        <strain evidence="1 2">JCM 31009</strain>
    </source>
</reference>
<comment type="caution">
    <text evidence="1">The sequence shown here is derived from an EMBL/GenBank/DDBJ whole genome shotgun (WGS) entry which is preliminary data.</text>
</comment>
<dbReference type="Proteomes" id="UP000292110">
    <property type="component" value="Unassembled WGS sequence"/>
</dbReference>